<dbReference type="InterPro" id="IPR003615">
    <property type="entry name" value="HNH_nuc"/>
</dbReference>
<feature type="region of interest" description="Disordered" evidence="1">
    <location>
        <begin position="104"/>
        <end position="126"/>
    </location>
</feature>
<dbReference type="Gene3D" id="1.10.30.50">
    <property type="match status" value="1"/>
</dbReference>
<organism evidence="2 3">
    <name type="scientific">Mesorhizobium newzealandense</name>
    <dbReference type="NCBI Taxonomy" id="1300302"/>
    <lineage>
        <taxon>Bacteria</taxon>
        <taxon>Pseudomonadati</taxon>
        <taxon>Pseudomonadota</taxon>
        <taxon>Alphaproteobacteria</taxon>
        <taxon>Hyphomicrobiales</taxon>
        <taxon>Phyllobacteriaceae</taxon>
        <taxon>Mesorhizobium</taxon>
    </lineage>
</organism>
<reference evidence="3" key="1">
    <citation type="journal article" date="2019" name="Int. J. Syst. Evol. Microbiol.">
        <title>The Global Catalogue of Microorganisms (GCM) 10K type strain sequencing project: providing services to taxonomists for standard genome sequencing and annotation.</title>
        <authorList>
            <consortium name="The Broad Institute Genomics Platform"/>
            <consortium name="The Broad Institute Genome Sequencing Center for Infectious Disease"/>
            <person name="Wu L."/>
            <person name="Ma J."/>
        </authorList>
    </citation>
    <scope>NUCLEOTIDE SEQUENCE [LARGE SCALE GENOMIC DNA]</scope>
    <source>
        <strain evidence="3">CGMCC 1.16225</strain>
    </source>
</reference>
<evidence type="ECO:0000313" key="3">
    <source>
        <dbReference type="Proteomes" id="UP001597405"/>
    </source>
</evidence>
<keyword evidence="2" id="KW-0255">Endonuclease</keyword>
<dbReference type="CDD" id="cd00085">
    <property type="entry name" value="HNHc"/>
    <property type="match status" value="1"/>
</dbReference>
<name>A0ABW4U724_9HYPH</name>
<keyword evidence="2" id="KW-0378">Hydrolase</keyword>
<accession>A0ABW4U724</accession>
<evidence type="ECO:0000313" key="2">
    <source>
        <dbReference type="EMBL" id="MFD1983312.1"/>
    </source>
</evidence>
<proteinExistence type="predicted"/>
<gene>
    <name evidence="2" type="ORF">ACFSOZ_11605</name>
</gene>
<dbReference type="Proteomes" id="UP001597405">
    <property type="component" value="Unassembled WGS sequence"/>
</dbReference>
<keyword evidence="3" id="KW-1185">Reference proteome</keyword>
<dbReference type="EMBL" id="JBHUGZ010000007">
    <property type="protein sequence ID" value="MFD1983312.1"/>
    <property type="molecule type" value="Genomic_DNA"/>
</dbReference>
<comment type="caution">
    <text evidence="2">The sequence shown here is derived from an EMBL/GenBank/DDBJ whole genome shotgun (WGS) entry which is preliminary data.</text>
</comment>
<keyword evidence="2" id="KW-0540">Nuclease</keyword>
<evidence type="ECO:0000256" key="1">
    <source>
        <dbReference type="SAM" id="MobiDB-lite"/>
    </source>
</evidence>
<dbReference type="GO" id="GO:0004519">
    <property type="term" value="F:endonuclease activity"/>
    <property type="evidence" value="ECO:0007669"/>
    <property type="project" value="UniProtKB-KW"/>
</dbReference>
<sequence>MESSNTQSSHIEMSPQRPKALDNCACVYCGGALSAGNTSREHVIGRRFVPKGKLHGQWNLILNACRQCNSHKADLEDDISAITLQPDAWGRYGHDDVGAIEDARRKANDARSRRTRKTVKDSSEGINIRSSLGPGVNISFQFSSPPQIDDNRAFELARMHLMAFFYMQTYNRESRRGLYWPHGYHPVMTANRSDWGNGLMAGFMRAVEHWDCRALAISAEGFFKLITRKHPSAETWAWALEWNHNRRLIGFFGEREPAQAIVDRLPRLRKHTVYQAPNESLSYRTDVPLNEEDDTLFSVFGESAEPESAPHS</sequence>
<feature type="compositionally biased region" description="Basic and acidic residues" evidence="1">
    <location>
        <begin position="104"/>
        <end position="123"/>
    </location>
</feature>
<dbReference type="RefSeq" id="WP_379097496.1">
    <property type="nucleotide sequence ID" value="NZ_JBHUGZ010000007.1"/>
</dbReference>
<protein>
    <submittedName>
        <fullName evidence="2">HNH endonuclease</fullName>
    </submittedName>
</protein>